<name>A0ABQ3XIX6_9ACTN</name>
<dbReference type="EMBL" id="BOMG01000085">
    <property type="protein sequence ID" value="GID58457.1"/>
    <property type="molecule type" value="Genomic_DNA"/>
</dbReference>
<gene>
    <name evidence="1" type="ORF">Aco03nite_068610</name>
</gene>
<proteinExistence type="predicted"/>
<dbReference type="Proteomes" id="UP000612282">
    <property type="component" value="Unassembled WGS sequence"/>
</dbReference>
<accession>A0ABQ3XIX6</accession>
<evidence type="ECO:0000313" key="1">
    <source>
        <dbReference type="EMBL" id="GID58457.1"/>
    </source>
</evidence>
<reference evidence="1 2" key="1">
    <citation type="submission" date="2021-01" db="EMBL/GenBank/DDBJ databases">
        <title>Whole genome shotgun sequence of Actinoplanes couchii NBRC 106145.</title>
        <authorList>
            <person name="Komaki H."/>
            <person name="Tamura T."/>
        </authorList>
    </citation>
    <scope>NUCLEOTIDE SEQUENCE [LARGE SCALE GENOMIC DNA]</scope>
    <source>
        <strain evidence="1 2">NBRC 106145</strain>
    </source>
</reference>
<organism evidence="1 2">
    <name type="scientific">Actinoplanes couchii</name>
    <dbReference type="NCBI Taxonomy" id="403638"/>
    <lineage>
        <taxon>Bacteria</taxon>
        <taxon>Bacillati</taxon>
        <taxon>Actinomycetota</taxon>
        <taxon>Actinomycetes</taxon>
        <taxon>Micromonosporales</taxon>
        <taxon>Micromonosporaceae</taxon>
        <taxon>Actinoplanes</taxon>
    </lineage>
</organism>
<protein>
    <submittedName>
        <fullName evidence="1">Uncharacterized protein</fullName>
    </submittedName>
</protein>
<evidence type="ECO:0000313" key="2">
    <source>
        <dbReference type="Proteomes" id="UP000612282"/>
    </source>
</evidence>
<keyword evidence="2" id="KW-1185">Reference proteome</keyword>
<comment type="caution">
    <text evidence="1">The sequence shown here is derived from an EMBL/GenBank/DDBJ whole genome shotgun (WGS) entry which is preliminary data.</text>
</comment>
<sequence length="75" mass="8152">MGLVIAENLVDHDGQLVDREHVDLPGELDHHLVGCTLNRDGQLGSLHAAQPILFGANQPVRRGQTECATTMILLM</sequence>